<protein>
    <submittedName>
        <fullName evidence="2">Cell shape determination protein CcmA</fullName>
    </submittedName>
</protein>
<dbReference type="AlphaFoldDB" id="A0A6M3ZMQ9"/>
<organism evidence="2 3">
    <name type="scientific">Herbaspirillum rubrisubalbicans Os34</name>
    <dbReference type="NCBI Taxonomy" id="1235827"/>
    <lineage>
        <taxon>Bacteria</taxon>
        <taxon>Pseudomonadati</taxon>
        <taxon>Pseudomonadota</taxon>
        <taxon>Betaproteobacteria</taxon>
        <taxon>Burkholderiales</taxon>
        <taxon>Oxalobacteraceae</taxon>
        <taxon>Herbaspirillum</taxon>
    </lineage>
</organism>
<dbReference type="PANTHER" id="PTHR35024">
    <property type="entry name" value="HYPOTHETICAL CYTOSOLIC PROTEIN"/>
    <property type="match status" value="1"/>
</dbReference>
<evidence type="ECO:0000256" key="1">
    <source>
        <dbReference type="ARBA" id="ARBA00044755"/>
    </source>
</evidence>
<evidence type="ECO:0000313" key="3">
    <source>
        <dbReference type="Proteomes" id="UP000501648"/>
    </source>
</evidence>
<dbReference type="PANTHER" id="PTHR35024:SF4">
    <property type="entry name" value="POLYMER-FORMING CYTOSKELETAL PROTEIN"/>
    <property type="match status" value="1"/>
</dbReference>
<dbReference type="RefSeq" id="WP_017455000.1">
    <property type="nucleotide sequence ID" value="NZ_CP008956.1"/>
</dbReference>
<evidence type="ECO:0000313" key="2">
    <source>
        <dbReference type="EMBL" id="QJP99854.1"/>
    </source>
</evidence>
<gene>
    <name evidence="2" type="ORF">C798_06310</name>
</gene>
<dbReference type="EMBL" id="CP008956">
    <property type="protein sequence ID" value="QJP99854.1"/>
    <property type="molecule type" value="Genomic_DNA"/>
</dbReference>
<reference evidence="2 3" key="1">
    <citation type="journal article" date="2012" name="J. Bacteriol.">
        <title>Genome sequence of the pathogenic Herbaspirillum seropedicae strain Os34, isolated from rice roots.</title>
        <authorList>
            <person name="Ye W."/>
            <person name="Ye S."/>
            <person name="Liu J."/>
            <person name="Chang S."/>
            <person name="Chen M."/>
            <person name="Zhu B."/>
            <person name="Guo L."/>
            <person name="An Q."/>
        </authorList>
    </citation>
    <scope>NUCLEOTIDE SEQUENCE [LARGE SCALE GENOMIC DNA]</scope>
    <source>
        <strain evidence="2 3">Os34</strain>
    </source>
</reference>
<name>A0A6M3ZMQ9_9BURK</name>
<dbReference type="Pfam" id="PF04519">
    <property type="entry name" value="Bactofilin"/>
    <property type="match status" value="1"/>
</dbReference>
<comment type="similarity">
    <text evidence="1">Belongs to the bactofilin family.</text>
</comment>
<proteinExistence type="inferred from homology"/>
<dbReference type="Proteomes" id="UP000501648">
    <property type="component" value="Chromosome"/>
</dbReference>
<dbReference type="InterPro" id="IPR007607">
    <property type="entry name" value="BacA/B"/>
</dbReference>
<accession>A0A6M3ZMQ9</accession>
<sequence length="133" mass="13988">MFARKANNTNTIDSLIGTSTSIKGDVSFKGGLRIDGQIKGNINAESGQPSVLVISEHGKVTGEVRAARLILNGEIVGDIHSSELLELQPKARITGNVFYKALEMHGGALVAGKLSYAQAEEASVLQLPISSEA</sequence>